<dbReference type="InterPro" id="IPR006094">
    <property type="entry name" value="Oxid_FAD_bind_N"/>
</dbReference>
<dbReference type="EC" id="1.1.2.4" evidence="9"/>
<evidence type="ECO:0000256" key="6">
    <source>
        <dbReference type="ARBA" id="ARBA00022946"/>
    </source>
</evidence>
<dbReference type="Gene3D" id="3.30.70.2740">
    <property type="match status" value="1"/>
</dbReference>
<dbReference type="eggNOG" id="KOG1231">
    <property type="taxonomic scope" value="Eukaryota"/>
</dbReference>
<dbReference type="InterPro" id="IPR036318">
    <property type="entry name" value="FAD-bd_PCMH-like_sf"/>
</dbReference>
<evidence type="ECO:0000256" key="7">
    <source>
        <dbReference type="ARBA" id="ARBA00023002"/>
    </source>
</evidence>
<dbReference type="InterPro" id="IPR016169">
    <property type="entry name" value="FAD-bd_PCMH_sub2"/>
</dbReference>
<evidence type="ECO:0000313" key="12">
    <source>
        <dbReference type="Proteomes" id="UP000001449"/>
    </source>
</evidence>
<dbReference type="KEGG" id="tps:THAPSDRAFT_35764"/>
<keyword evidence="6" id="KW-0809">Transit peptide</keyword>
<dbReference type="GO" id="GO:0005739">
    <property type="term" value="C:mitochondrion"/>
    <property type="evidence" value="ECO:0000318"/>
    <property type="project" value="GO_Central"/>
</dbReference>
<protein>
    <recommendedName>
        <fullName evidence="9">D-lactate dehydrogenase (cytochrome)</fullName>
        <ecNumber evidence="9">1.1.2.4</ecNumber>
    </recommendedName>
</protein>
<evidence type="ECO:0000256" key="2">
    <source>
        <dbReference type="ARBA" id="ARBA00004173"/>
    </source>
</evidence>
<evidence type="ECO:0000256" key="4">
    <source>
        <dbReference type="ARBA" id="ARBA00022630"/>
    </source>
</evidence>
<dbReference type="PROSITE" id="PS51387">
    <property type="entry name" value="FAD_PCMH"/>
    <property type="match status" value="1"/>
</dbReference>
<feature type="domain" description="FAD-binding PCMH-type" evidence="10">
    <location>
        <begin position="1"/>
        <end position="107"/>
    </location>
</feature>
<dbReference type="PANTHER" id="PTHR11748">
    <property type="entry name" value="D-LACTATE DEHYDROGENASE"/>
    <property type="match status" value="1"/>
</dbReference>
<dbReference type="Gene3D" id="3.30.70.2190">
    <property type="match status" value="1"/>
</dbReference>
<dbReference type="STRING" id="35128.B8C7B6"/>
<dbReference type="GO" id="GO:0008720">
    <property type="term" value="F:D-lactate dehydrogenase (NAD+) activity"/>
    <property type="evidence" value="ECO:0000318"/>
    <property type="project" value="GO_Central"/>
</dbReference>
<dbReference type="EMBL" id="CM000644">
    <property type="protein sequence ID" value="EED90719.1"/>
    <property type="molecule type" value="Genomic_DNA"/>
</dbReference>
<comment type="subcellular location">
    <subcellularLocation>
        <location evidence="2">Mitochondrion</location>
    </subcellularLocation>
</comment>
<dbReference type="SUPFAM" id="SSF56176">
    <property type="entry name" value="FAD-binding/transporter-associated domain-like"/>
    <property type="match status" value="1"/>
</dbReference>
<keyword evidence="4" id="KW-0285">Flavoprotein</keyword>
<comment type="cofactor">
    <cofactor evidence="1">
        <name>FAD</name>
        <dbReference type="ChEBI" id="CHEBI:57692"/>
    </cofactor>
</comment>
<dbReference type="Pfam" id="PF02913">
    <property type="entry name" value="FAD-oxidase_C"/>
    <property type="match status" value="1"/>
</dbReference>
<keyword evidence="8" id="KW-0496">Mitochondrion</keyword>
<gene>
    <name evidence="11" type="ORF">THAPSDRAFT_35764</name>
</gene>
<dbReference type="PaxDb" id="35128-Thaps35764"/>
<organism evidence="11 12">
    <name type="scientific">Thalassiosira pseudonana</name>
    <name type="common">Marine diatom</name>
    <name type="synonym">Cyclotella nana</name>
    <dbReference type="NCBI Taxonomy" id="35128"/>
    <lineage>
        <taxon>Eukaryota</taxon>
        <taxon>Sar</taxon>
        <taxon>Stramenopiles</taxon>
        <taxon>Ochrophyta</taxon>
        <taxon>Bacillariophyta</taxon>
        <taxon>Coscinodiscophyceae</taxon>
        <taxon>Thalassiosirophycidae</taxon>
        <taxon>Thalassiosirales</taxon>
        <taxon>Thalassiosiraceae</taxon>
        <taxon>Thalassiosira</taxon>
    </lineage>
</organism>
<dbReference type="RefSeq" id="XP_002291868.1">
    <property type="nucleotide sequence ID" value="XM_002291832.1"/>
</dbReference>
<dbReference type="InterPro" id="IPR016164">
    <property type="entry name" value="FAD-linked_Oxase-like_C"/>
</dbReference>
<dbReference type="Proteomes" id="UP000001449">
    <property type="component" value="Chromosome 8"/>
</dbReference>
<evidence type="ECO:0000256" key="5">
    <source>
        <dbReference type="ARBA" id="ARBA00022827"/>
    </source>
</evidence>
<keyword evidence="7" id="KW-0560">Oxidoreductase</keyword>
<evidence type="ECO:0000313" key="11">
    <source>
        <dbReference type="EMBL" id="EED90719.1"/>
    </source>
</evidence>
<dbReference type="InterPro" id="IPR004113">
    <property type="entry name" value="FAD-bd_oxidored_4_C"/>
</dbReference>
<name>B8C7B6_THAPS</name>
<accession>B8C7B6</accession>
<dbReference type="InParanoid" id="B8C7B6"/>
<comment type="similarity">
    <text evidence="3">Belongs to the FAD-binding oxidoreductase/transferase type 4 family.</text>
</comment>
<dbReference type="Pfam" id="PF01565">
    <property type="entry name" value="FAD_binding_4"/>
    <property type="match status" value="1"/>
</dbReference>
<dbReference type="PANTHER" id="PTHR11748:SF111">
    <property type="entry name" value="D-LACTATE DEHYDROGENASE, MITOCHONDRIAL-RELATED"/>
    <property type="match status" value="1"/>
</dbReference>
<dbReference type="FunFam" id="1.10.45.10:FF:000001">
    <property type="entry name" value="D-lactate dehydrogenase mitochondrial"/>
    <property type="match status" value="1"/>
</dbReference>
<dbReference type="SUPFAM" id="SSF55103">
    <property type="entry name" value="FAD-linked oxidases, C-terminal domain"/>
    <property type="match status" value="1"/>
</dbReference>
<dbReference type="InterPro" id="IPR016166">
    <property type="entry name" value="FAD-bd_PCMH"/>
</dbReference>
<dbReference type="GO" id="GO:0071949">
    <property type="term" value="F:FAD binding"/>
    <property type="evidence" value="ECO:0007669"/>
    <property type="project" value="InterPro"/>
</dbReference>
<feature type="non-terminal residue" evidence="11">
    <location>
        <position position="1"/>
    </location>
</feature>
<keyword evidence="5" id="KW-0274">FAD</keyword>
<keyword evidence="12" id="KW-1185">Reference proteome</keyword>
<dbReference type="GO" id="GO:1903457">
    <property type="term" value="P:lactate catabolic process"/>
    <property type="evidence" value="ECO:0000318"/>
    <property type="project" value="GO_Central"/>
</dbReference>
<evidence type="ECO:0000256" key="8">
    <source>
        <dbReference type="ARBA" id="ARBA00023128"/>
    </source>
</evidence>
<dbReference type="HOGENOM" id="CLU_017779_9_0_1"/>
<dbReference type="GO" id="GO:0050660">
    <property type="term" value="F:flavin adenine dinucleotide binding"/>
    <property type="evidence" value="ECO:0000318"/>
    <property type="project" value="GO_Central"/>
</dbReference>
<reference evidence="11 12" key="1">
    <citation type="journal article" date="2004" name="Science">
        <title>The genome of the diatom Thalassiosira pseudonana: ecology, evolution, and metabolism.</title>
        <authorList>
            <person name="Armbrust E.V."/>
            <person name="Berges J.A."/>
            <person name="Bowler C."/>
            <person name="Green B.R."/>
            <person name="Martinez D."/>
            <person name="Putnam N.H."/>
            <person name="Zhou S."/>
            <person name="Allen A.E."/>
            <person name="Apt K.E."/>
            <person name="Bechner M."/>
            <person name="Brzezinski M.A."/>
            <person name="Chaal B.K."/>
            <person name="Chiovitti A."/>
            <person name="Davis A.K."/>
            <person name="Demarest M.S."/>
            <person name="Detter J.C."/>
            <person name="Glavina T."/>
            <person name="Goodstein D."/>
            <person name="Hadi M.Z."/>
            <person name="Hellsten U."/>
            <person name="Hildebrand M."/>
            <person name="Jenkins B.D."/>
            <person name="Jurka J."/>
            <person name="Kapitonov V.V."/>
            <person name="Kroger N."/>
            <person name="Lau W.W."/>
            <person name="Lane T.W."/>
            <person name="Larimer F.W."/>
            <person name="Lippmeier J.C."/>
            <person name="Lucas S."/>
            <person name="Medina M."/>
            <person name="Montsant A."/>
            <person name="Obornik M."/>
            <person name="Parker M.S."/>
            <person name="Palenik B."/>
            <person name="Pazour G.J."/>
            <person name="Richardson P.M."/>
            <person name="Rynearson T.A."/>
            <person name="Saito M.A."/>
            <person name="Schwartz D.C."/>
            <person name="Thamatrakoln K."/>
            <person name="Valentin K."/>
            <person name="Vardi A."/>
            <person name="Wilkerson F.P."/>
            <person name="Rokhsar D.S."/>
        </authorList>
    </citation>
    <scope>NUCLEOTIDE SEQUENCE [LARGE SCALE GENOMIC DNA]</scope>
    <source>
        <strain evidence="11 12">CCMP1335</strain>
    </source>
</reference>
<evidence type="ECO:0000256" key="9">
    <source>
        <dbReference type="ARBA" id="ARBA00038897"/>
    </source>
</evidence>
<dbReference type="FunFam" id="3.30.70.2740:FF:000001">
    <property type="entry name" value="D-lactate dehydrogenase mitochondrial"/>
    <property type="match status" value="1"/>
</dbReference>
<reference evidence="11 12" key="2">
    <citation type="journal article" date="2008" name="Nature">
        <title>The Phaeodactylum genome reveals the evolutionary history of diatom genomes.</title>
        <authorList>
            <person name="Bowler C."/>
            <person name="Allen A.E."/>
            <person name="Badger J.H."/>
            <person name="Grimwood J."/>
            <person name="Jabbari K."/>
            <person name="Kuo A."/>
            <person name="Maheswari U."/>
            <person name="Martens C."/>
            <person name="Maumus F."/>
            <person name="Otillar R.P."/>
            <person name="Rayko E."/>
            <person name="Salamov A."/>
            <person name="Vandepoele K."/>
            <person name="Beszteri B."/>
            <person name="Gruber A."/>
            <person name="Heijde M."/>
            <person name="Katinka M."/>
            <person name="Mock T."/>
            <person name="Valentin K."/>
            <person name="Verret F."/>
            <person name="Berges J.A."/>
            <person name="Brownlee C."/>
            <person name="Cadoret J.P."/>
            <person name="Chiovitti A."/>
            <person name="Choi C.J."/>
            <person name="Coesel S."/>
            <person name="De Martino A."/>
            <person name="Detter J.C."/>
            <person name="Durkin C."/>
            <person name="Falciatore A."/>
            <person name="Fournet J."/>
            <person name="Haruta M."/>
            <person name="Huysman M.J."/>
            <person name="Jenkins B.D."/>
            <person name="Jiroutova K."/>
            <person name="Jorgensen R.E."/>
            <person name="Joubert Y."/>
            <person name="Kaplan A."/>
            <person name="Kroger N."/>
            <person name="Kroth P.G."/>
            <person name="La Roche J."/>
            <person name="Lindquist E."/>
            <person name="Lommer M."/>
            <person name="Martin-Jezequel V."/>
            <person name="Lopez P.J."/>
            <person name="Lucas S."/>
            <person name="Mangogna M."/>
            <person name="McGinnis K."/>
            <person name="Medlin L.K."/>
            <person name="Montsant A."/>
            <person name="Oudot-Le Secq M.P."/>
            <person name="Napoli C."/>
            <person name="Obornik M."/>
            <person name="Parker M.S."/>
            <person name="Petit J.L."/>
            <person name="Porcel B.M."/>
            <person name="Poulsen N."/>
            <person name="Robison M."/>
            <person name="Rychlewski L."/>
            <person name="Rynearson T.A."/>
            <person name="Schmutz J."/>
            <person name="Shapiro H."/>
            <person name="Siaut M."/>
            <person name="Stanley M."/>
            <person name="Sussman M.R."/>
            <person name="Taylor A.R."/>
            <person name="Vardi A."/>
            <person name="von Dassow P."/>
            <person name="Vyverman W."/>
            <person name="Willis A."/>
            <person name="Wyrwicz L.S."/>
            <person name="Rokhsar D.S."/>
            <person name="Weissenbach J."/>
            <person name="Armbrust E.V."/>
            <person name="Green B.R."/>
            <person name="Van de Peer Y."/>
            <person name="Grigoriev I.V."/>
        </authorList>
    </citation>
    <scope>NUCLEOTIDE SEQUENCE [LARGE SCALE GENOMIC DNA]</scope>
    <source>
        <strain evidence="11 12">CCMP1335</strain>
    </source>
</reference>
<sequence length="366" mass="39427">RHTGLQFMVDPGADATIGGMVATGASGTSAVKYGTMRENTLAVTTVLPPTTIQSASPDTTTTNDIVVAHSGTAALKSSAGYDLTALMTCSEGTLGVITDVTVKLHPIPSYIVAAKCAFDDLHSAADSVAMIRMMGIPVSRIELLDEMSIRAFNKSLGSDSELACTVKPTLFLEFAGHSEKATMEDLRAARDVCLEFEATDFVSESDENTRQKLWSARHKLYYSSIALRVDNDGGEGATPRNTLLTDACVPLSHFADILTATARDVEELDVVGTCFGHAGDGNFHCILPMAENDTVDYKQRVFKVNERLIERVLSVNGTCTGEHGVGYGKKVYLKKQYGDGGVKMMERVKRGIDPFNIMNPQKIVDV</sequence>
<dbReference type="GeneID" id="7449857"/>
<dbReference type="OMA" id="WSTIGGN"/>
<dbReference type="InterPro" id="IPR016171">
    <property type="entry name" value="Vanillyl_alc_oxidase_C-sub2"/>
</dbReference>
<evidence type="ECO:0000256" key="3">
    <source>
        <dbReference type="ARBA" id="ARBA00008000"/>
    </source>
</evidence>
<dbReference type="Gene3D" id="1.10.45.10">
    <property type="entry name" value="Vanillyl-alcohol Oxidase, Chain A, domain 4"/>
    <property type="match status" value="1"/>
</dbReference>
<evidence type="ECO:0000256" key="1">
    <source>
        <dbReference type="ARBA" id="ARBA00001974"/>
    </source>
</evidence>
<dbReference type="AlphaFoldDB" id="B8C7B6"/>
<dbReference type="Gene3D" id="3.30.465.10">
    <property type="match status" value="1"/>
</dbReference>
<dbReference type="GO" id="GO:0004458">
    <property type="term" value="F:D-lactate dehydrogenase (cytochrome) activity"/>
    <property type="evidence" value="ECO:0000318"/>
    <property type="project" value="GO_Central"/>
</dbReference>
<evidence type="ECO:0000259" key="10">
    <source>
        <dbReference type="PROSITE" id="PS51387"/>
    </source>
</evidence>
<proteinExistence type="inferred from homology"/>